<dbReference type="EMBL" id="KV745470">
    <property type="protein sequence ID" value="OCK74485.1"/>
    <property type="molecule type" value="Genomic_DNA"/>
</dbReference>
<reference evidence="1 2" key="1">
    <citation type="journal article" date="2016" name="Nat. Commun.">
        <title>Ectomycorrhizal ecology is imprinted in the genome of the dominant symbiotic fungus Cenococcum geophilum.</title>
        <authorList>
            <consortium name="DOE Joint Genome Institute"/>
            <person name="Peter M."/>
            <person name="Kohler A."/>
            <person name="Ohm R.A."/>
            <person name="Kuo A."/>
            <person name="Krutzmann J."/>
            <person name="Morin E."/>
            <person name="Arend M."/>
            <person name="Barry K.W."/>
            <person name="Binder M."/>
            <person name="Choi C."/>
            <person name="Clum A."/>
            <person name="Copeland A."/>
            <person name="Grisel N."/>
            <person name="Haridas S."/>
            <person name="Kipfer T."/>
            <person name="LaButti K."/>
            <person name="Lindquist E."/>
            <person name="Lipzen A."/>
            <person name="Maire R."/>
            <person name="Meier B."/>
            <person name="Mihaltcheva S."/>
            <person name="Molinier V."/>
            <person name="Murat C."/>
            <person name="Poggeler S."/>
            <person name="Quandt C.A."/>
            <person name="Sperisen C."/>
            <person name="Tritt A."/>
            <person name="Tisserant E."/>
            <person name="Crous P.W."/>
            <person name="Henrissat B."/>
            <person name="Nehls U."/>
            <person name="Egli S."/>
            <person name="Spatafora J.W."/>
            <person name="Grigoriev I.V."/>
            <person name="Martin F.M."/>
        </authorList>
    </citation>
    <scope>NUCLEOTIDE SEQUENCE [LARGE SCALE GENOMIC DNA]</scope>
    <source>
        <strain evidence="1 2">CBS 459.81</strain>
    </source>
</reference>
<sequence length="317" mass="36328">MGTAFSRIVNAIPIPTKATPASLPSHLWIPTTTCPGLGPGSISTTPLRHFTTLSLLLGRIIWTQHNHHVRISTRPRTGILRLPPELRLQIFHQCKEDLHCSAITATLHNHRVHNCLLPPFRLCRELYAEAMDCCYGYDTYRTVLHEVWSLEEGDWVLALALPPKAGRPFIRHIELDLTIGLVIPVIPIDELVDTLVCFDRAGFDCLDTLILRILPFHIPEFPMSQQEERKRAEEWRYALQRRGIFFRTKSFVVKGPDFASSRRLIETGPTIYQDMTPSIFIKRAFTPFGLELVKFFLGFMFLDWMACGMHTVRAEEV</sequence>
<accession>A0A8E2DZ94</accession>
<evidence type="ECO:0000313" key="1">
    <source>
        <dbReference type="EMBL" id="OCK74485.1"/>
    </source>
</evidence>
<evidence type="ECO:0000313" key="2">
    <source>
        <dbReference type="Proteomes" id="UP000250266"/>
    </source>
</evidence>
<organism evidence="1 2">
    <name type="scientific">Lepidopterella palustris CBS 459.81</name>
    <dbReference type="NCBI Taxonomy" id="1314670"/>
    <lineage>
        <taxon>Eukaryota</taxon>
        <taxon>Fungi</taxon>
        <taxon>Dikarya</taxon>
        <taxon>Ascomycota</taxon>
        <taxon>Pezizomycotina</taxon>
        <taxon>Dothideomycetes</taxon>
        <taxon>Pleosporomycetidae</taxon>
        <taxon>Mytilinidiales</taxon>
        <taxon>Argynnaceae</taxon>
        <taxon>Lepidopterella</taxon>
    </lineage>
</organism>
<keyword evidence="2" id="KW-1185">Reference proteome</keyword>
<dbReference type="Proteomes" id="UP000250266">
    <property type="component" value="Unassembled WGS sequence"/>
</dbReference>
<name>A0A8E2DZ94_9PEZI</name>
<proteinExistence type="predicted"/>
<protein>
    <submittedName>
        <fullName evidence="1">Uncharacterized protein</fullName>
    </submittedName>
</protein>
<dbReference type="AlphaFoldDB" id="A0A8E2DZ94"/>
<gene>
    <name evidence="1" type="ORF">K432DRAFT_447272</name>
</gene>